<sequence>MGTFYQILVVITALLAVCASAPLAQPDPSPRKANLLSLKQPPRIKLTKVIKNRNKRSLEDGLKSPLNLELGLLGQDLPEWIHPEVELNTHQNGRHVVQRRANRVPLKRHVAQRSLKEVALKWDAPQKML</sequence>
<proteinExistence type="predicted"/>
<reference evidence="2 3" key="1">
    <citation type="journal article" date="2018" name="Nat. Ecol. Evol.">
        <title>Genomic signatures of mitonuclear coevolution across populations of Tigriopus californicus.</title>
        <authorList>
            <person name="Barreto F.S."/>
            <person name="Watson E.T."/>
            <person name="Lima T.G."/>
            <person name="Willett C.S."/>
            <person name="Edmands S."/>
            <person name="Li W."/>
            <person name="Burton R.S."/>
        </authorList>
    </citation>
    <scope>NUCLEOTIDE SEQUENCE [LARGE SCALE GENOMIC DNA]</scope>
    <source>
        <strain evidence="2 3">San Diego</strain>
    </source>
</reference>
<organism evidence="2 3">
    <name type="scientific">Tigriopus californicus</name>
    <name type="common">Marine copepod</name>
    <dbReference type="NCBI Taxonomy" id="6832"/>
    <lineage>
        <taxon>Eukaryota</taxon>
        <taxon>Metazoa</taxon>
        <taxon>Ecdysozoa</taxon>
        <taxon>Arthropoda</taxon>
        <taxon>Crustacea</taxon>
        <taxon>Multicrustacea</taxon>
        <taxon>Hexanauplia</taxon>
        <taxon>Copepoda</taxon>
        <taxon>Harpacticoida</taxon>
        <taxon>Harpacticidae</taxon>
        <taxon>Tigriopus</taxon>
    </lineage>
</organism>
<dbReference type="AlphaFoldDB" id="A0A553P311"/>
<keyword evidence="3" id="KW-1185">Reference proteome</keyword>
<comment type="caution">
    <text evidence="2">The sequence shown here is derived from an EMBL/GenBank/DDBJ whole genome shotgun (WGS) entry which is preliminary data.</text>
</comment>
<gene>
    <name evidence="2" type="ORF">TCAL_03380</name>
</gene>
<feature type="chain" id="PRO_5022030379" evidence="1">
    <location>
        <begin position="27"/>
        <end position="129"/>
    </location>
</feature>
<name>A0A553P311_TIGCA</name>
<evidence type="ECO:0000256" key="1">
    <source>
        <dbReference type="SAM" id="SignalP"/>
    </source>
</evidence>
<dbReference type="Proteomes" id="UP000318571">
    <property type="component" value="Chromosome 7"/>
</dbReference>
<evidence type="ECO:0000313" key="2">
    <source>
        <dbReference type="EMBL" id="TRY72022.1"/>
    </source>
</evidence>
<accession>A0A553P311</accession>
<dbReference type="EMBL" id="VCGU01000008">
    <property type="protein sequence ID" value="TRY72022.1"/>
    <property type="molecule type" value="Genomic_DNA"/>
</dbReference>
<keyword evidence="1" id="KW-0732">Signal</keyword>
<evidence type="ECO:0000313" key="3">
    <source>
        <dbReference type="Proteomes" id="UP000318571"/>
    </source>
</evidence>
<protein>
    <submittedName>
        <fullName evidence="2">Uncharacterized protein</fullName>
    </submittedName>
</protein>
<feature type="signal peptide" evidence="1">
    <location>
        <begin position="1"/>
        <end position="26"/>
    </location>
</feature>